<name>A0A812LK38_9DINO</name>
<protein>
    <submittedName>
        <fullName evidence="3">PGC protein</fullName>
    </submittedName>
</protein>
<feature type="compositionally biased region" description="Acidic residues" evidence="1">
    <location>
        <begin position="394"/>
        <end position="404"/>
    </location>
</feature>
<feature type="compositionally biased region" description="Polar residues" evidence="1">
    <location>
        <begin position="75"/>
        <end position="90"/>
    </location>
</feature>
<keyword evidence="4" id="KW-1185">Reference proteome</keyword>
<feature type="compositionally biased region" description="Basic and acidic residues" evidence="1">
    <location>
        <begin position="372"/>
        <end position="383"/>
    </location>
</feature>
<evidence type="ECO:0000313" key="3">
    <source>
        <dbReference type="EMBL" id="CAE7247558.1"/>
    </source>
</evidence>
<evidence type="ECO:0000256" key="2">
    <source>
        <dbReference type="SAM" id="SignalP"/>
    </source>
</evidence>
<keyword evidence="2" id="KW-0732">Signal</keyword>
<gene>
    <name evidence="3" type="primary">PGC</name>
    <name evidence="3" type="ORF">SNAT2548_LOCUS11878</name>
</gene>
<evidence type="ECO:0000256" key="1">
    <source>
        <dbReference type="SAM" id="MobiDB-lite"/>
    </source>
</evidence>
<feature type="compositionally biased region" description="Low complexity" evidence="1">
    <location>
        <begin position="55"/>
        <end position="74"/>
    </location>
</feature>
<evidence type="ECO:0000313" key="4">
    <source>
        <dbReference type="Proteomes" id="UP000604046"/>
    </source>
</evidence>
<dbReference type="AlphaFoldDB" id="A0A812LK38"/>
<proteinExistence type="predicted"/>
<feature type="signal peptide" evidence="2">
    <location>
        <begin position="1"/>
        <end position="25"/>
    </location>
</feature>
<accession>A0A812LK38</accession>
<dbReference type="OrthoDB" id="423990at2759"/>
<feature type="region of interest" description="Disordered" evidence="1">
    <location>
        <begin position="55"/>
        <end position="127"/>
    </location>
</feature>
<reference evidence="3" key="1">
    <citation type="submission" date="2021-02" db="EMBL/GenBank/DDBJ databases">
        <authorList>
            <person name="Dougan E. K."/>
            <person name="Rhodes N."/>
            <person name="Thang M."/>
            <person name="Chan C."/>
        </authorList>
    </citation>
    <scope>NUCLEOTIDE SEQUENCE</scope>
</reference>
<comment type="caution">
    <text evidence="3">The sequence shown here is derived from an EMBL/GenBank/DDBJ whole genome shotgun (WGS) entry which is preliminary data.</text>
</comment>
<organism evidence="3 4">
    <name type="scientific">Symbiodinium natans</name>
    <dbReference type="NCBI Taxonomy" id="878477"/>
    <lineage>
        <taxon>Eukaryota</taxon>
        <taxon>Sar</taxon>
        <taxon>Alveolata</taxon>
        <taxon>Dinophyceae</taxon>
        <taxon>Suessiales</taxon>
        <taxon>Symbiodiniaceae</taxon>
        <taxon>Symbiodinium</taxon>
    </lineage>
</organism>
<dbReference type="Proteomes" id="UP000604046">
    <property type="component" value="Unassembled WGS sequence"/>
</dbReference>
<dbReference type="EMBL" id="CAJNDS010001112">
    <property type="protein sequence ID" value="CAE7247558.1"/>
    <property type="molecule type" value="Genomic_DNA"/>
</dbReference>
<sequence>MLRQLVTVALALAAWAAMPLQEMEALPADDVCEGQECSLSLRQLRGLQSESPIAEHNASANTSDSNTSISSASDVPTTPTIETSGSNSTETGKENAEEPDAVPVTANTPGQIWFPDQSETTETDDDDVGETISKINETLRQEEREREEGGTCCFSGESSKDTCGTCYPSSIASYKSKCSRKTSCLGECQGTWCESKCVMSAADPANMCGTAYPKGTAVDGSTCASSKDACKSCKGEWCRAGYASNFKVEEDSYGREESVYVPPEDTNGICCYRGNTSGALGMCGACEDVAKDATCSEKTRCGGCGGTWCPGPKCVKAYKDKANPCGSAYPISGIAAADDYCSLNEQQCASCKGAWCPIGNITYSDGTKYDPNEAWHAHGDQRLTPENSSATAQAEEEVQNDDSISDLFPDGLADHGLP</sequence>
<feature type="chain" id="PRO_5032568756" evidence="2">
    <location>
        <begin position="26"/>
        <end position="418"/>
    </location>
</feature>
<feature type="region of interest" description="Disordered" evidence="1">
    <location>
        <begin position="372"/>
        <end position="418"/>
    </location>
</feature>